<dbReference type="Gene3D" id="3.40.50.1110">
    <property type="entry name" value="SGNH hydrolase"/>
    <property type="match status" value="1"/>
</dbReference>
<keyword evidence="2" id="KW-0378">Hydrolase</keyword>
<dbReference type="InterPro" id="IPR036514">
    <property type="entry name" value="SGNH_hydro_sf"/>
</dbReference>
<dbReference type="GO" id="GO:0016787">
    <property type="term" value="F:hydrolase activity"/>
    <property type="evidence" value="ECO:0007669"/>
    <property type="project" value="UniProtKB-KW"/>
</dbReference>
<comment type="caution">
    <text evidence="2">The sequence shown here is derived from an EMBL/GenBank/DDBJ whole genome shotgun (WGS) entry which is preliminary data.</text>
</comment>
<evidence type="ECO:0000313" key="3">
    <source>
        <dbReference type="Proteomes" id="UP001500359"/>
    </source>
</evidence>
<evidence type="ECO:0000259" key="1">
    <source>
        <dbReference type="Pfam" id="PF13472"/>
    </source>
</evidence>
<dbReference type="InterPro" id="IPR013830">
    <property type="entry name" value="SGNH_hydro"/>
</dbReference>
<sequence length="232" mass="25816">MLKLSKILLAPILLWQGKRVRASIIKLPEPAGDRAGHQGHGKPLRLLILGDSAGAGVGVDEQGLGLSGQLVNCLSNHFTVQWQLVARTGESTCSVLELLQHLTPQPFDVIVTSLGVNDVTSGKSGKQFYRDLQSLHLQLMQRYTPQHIIFSGMPPMGEFPALPNPLRWYLGERAARFDRVMHQFAHHNHCQYYALPSMMDSQEMASDGFHPGPQVYTQWGKGLAEHIIELCY</sequence>
<evidence type="ECO:0000313" key="2">
    <source>
        <dbReference type="EMBL" id="GAA0859544.1"/>
    </source>
</evidence>
<dbReference type="Pfam" id="PF13472">
    <property type="entry name" value="Lipase_GDSL_2"/>
    <property type="match status" value="1"/>
</dbReference>
<protein>
    <submittedName>
        <fullName evidence="2">SGNH/GDSL hydrolase family protein</fullName>
    </submittedName>
</protein>
<keyword evidence="3" id="KW-1185">Reference proteome</keyword>
<organism evidence="2 3">
    <name type="scientific">Aliiglaciecola litoralis</name>
    <dbReference type="NCBI Taxonomy" id="582857"/>
    <lineage>
        <taxon>Bacteria</taxon>
        <taxon>Pseudomonadati</taxon>
        <taxon>Pseudomonadota</taxon>
        <taxon>Gammaproteobacteria</taxon>
        <taxon>Alteromonadales</taxon>
        <taxon>Alteromonadaceae</taxon>
        <taxon>Aliiglaciecola</taxon>
    </lineage>
</organism>
<gene>
    <name evidence="2" type="ORF">GCM10009114_33420</name>
</gene>
<proteinExistence type="predicted"/>
<feature type="domain" description="SGNH hydrolase-type esterase" evidence="1">
    <location>
        <begin position="48"/>
        <end position="216"/>
    </location>
</feature>
<accession>A0ABP3X674</accession>
<dbReference type="SUPFAM" id="SSF52266">
    <property type="entry name" value="SGNH hydrolase"/>
    <property type="match status" value="1"/>
</dbReference>
<dbReference type="RefSeq" id="WP_343862058.1">
    <property type="nucleotide sequence ID" value="NZ_BAAAFD010000012.1"/>
</dbReference>
<dbReference type="CDD" id="cd01836">
    <property type="entry name" value="FeeA_FeeB_like"/>
    <property type="match status" value="1"/>
</dbReference>
<dbReference type="Proteomes" id="UP001500359">
    <property type="component" value="Unassembled WGS sequence"/>
</dbReference>
<dbReference type="EMBL" id="BAAAFD010000012">
    <property type="protein sequence ID" value="GAA0859544.1"/>
    <property type="molecule type" value="Genomic_DNA"/>
</dbReference>
<name>A0ABP3X674_9ALTE</name>
<reference evidence="3" key="1">
    <citation type="journal article" date="2019" name="Int. J. Syst. Evol. Microbiol.">
        <title>The Global Catalogue of Microorganisms (GCM) 10K type strain sequencing project: providing services to taxonomists for standard genome sequencing and annotation.</title>
        <authorList>
            <consortium name="The Broad Institute Genomics Platform"/>
            <consortium name="The Broad Institute Genome Sequencing Center for Infectious Disease"/>
            <person name="Wu L."/>
            <person name="Ma J."/>
        </authorList>
    </citation>
    <scope>NUCLEOTIDE SEQUENCE [LARGE SCALE GENOMIC DNA]</scope>
    <source>
        <strain evidence="3">JCM 15896</strain>
    </source>
</reference>